<dbReference type="InterPro" id="IPR010982">
    <property type="entry name" value="Lambda_DNA-bd_dom_sf"/>
</dbReference>
<proteinExistence type="predicted"/>
<feature type="domain" description="HTH cro/C1-type" evidence="1">
    <location>
        <begin position="10"/>
        <end position="57"/>
    </location>
</feature>
<dbReference type="InterPro" id="IPR001387">
    <property type="entry name" value="Cro/C1-type_HTH"/>
</dbReference>
<dbReference type="PROSITE" id="PS50943">
    <property type="entry name" value="HTH_CROC1"/>
    <property type="match status" value="1"/>
</dbReference>
<accession>A0A246F7L7</accession>
<gene>
    <name evidence="2" type="ORF">CEG18_20905</name>
</gene>
<dbReference type="Pfam" id="PF13560">
    <property type="entry name" value="HTH_31"/>
    <property type="match status" value="1"/>
</dbReference>
<dbReference type="AlphaFoldDB" id="A0A246F7L7"/>
<name>A0A246F7L7_PSENT</name>
<dbReference type="Proteomes" id="UP000198145">
    <property type="component" value="Unassembled WGS sequence"/>
</dbReference>
<dbReference type="EMBL" id="NJBA01000007">
    <property type="protein sequence ID" value="OWP49194.1"/>
    <property type="molecule type" value="Genomic_DNA"/>
</dbReference>
<protein>
    <submittedName>
        <fullName evidence="2">Transcriptional regulator</fullName>
    </submittedName>
</protein>
<organism evidence="2 3">
    <name type="scientific">Pseudomonas nitroreducens</name>
    <dbReference type="NCBI Taxonomy" id="46680"/>
    <lineage>
        <taxon>Bacteria</taxon>
        <taxon>Pseudomonadati</taxon>
        <taxon>Pseudomonadota</taxon>
        <taxon>Gammaproteobacteria</taxon>
        <taxon>Pseudomonadales</taxon>
        <taxon>Pseudomonadaceae</taxon>
        <taxon>Pseudomonas</taxon>
    </lineage>
</organism>
<evidence type="ECO:0000259" key="1">
    <source>
        <dbReference type="PROSITE" id="PS50943"/>
    </source>
</evidence>
<sequence length="125" mass="13962">MSLTKFGIAVREYRRQLGLTLSTMAASLSTSPAFLSAMETGRSKIPMEWVEKISEYFASQGLSVRSRELKAMACEDNESVSLEGLPQHHKMLIAGFANSDLTQEQLANFGRLLAEIYEEKPEDDQ</sequence>
<evidence type="ECO:0000313" key="3">
    <source>
        <dbReference type="Proteomes" id="UP000198145"/>
    </source>
</evidence>
<dbReference type="SMART" id="SM00530">
    <property type="entry name" value="HTH_XRE"/>
    <property type="match status" value="1"/>
</dbReference>
<dbReference type="SUPFAM" id="SSF47413">
    <property type="entry name" value="lambda repressor-like DNA-binding domains"/>
    <property type="match status" value="1"/>
</dbReference>
<comment type="caution">
    <text evidence="2">The sequence shown here is derived from an EMBL/GenBank/DDBJ whole genome shotgun (WGS) entry which is preliminary data.</text>
</comment>
<dbReference type="Gene3D" id="1.10.260.40">
    <property type="entry name" value="lambda repressor-like DNA-binding domains"/>
    <property type="match status" value="1"/>
</dbReference>
<dbReference type="CDD" id="cd00093">
    <property type="entry name" value="HTH_XRE"/>
    <property type="match status" value="1"/>
</dbReference>
<reference evidence="2 3" key="1">
    <citation type="submission" date="2017-06" db="EMBL/GenBank/DDBJ databases">
        <title>Draft genome of Pseudomonas nitroreducens DF05.</title>
        <authorList>
            <person name="Iyer R."/>
        </authorList>
    </citation>
    <scope>NUCLEOTIDE SEQUENCE [LARGE SCALE GENOMIC DNA]</scope>
    <source>
        <strain evidence="2 3">DF05</strain>
    </source>
</reference>
<evidence type="ECO:0000313" key="2">
    <source>
        <dbReference type="EMBL" id="OWP49194.1"/>
    </source>
</evidence>
<dbReference type="GO" id="GO:0003677">
    <property type="term" value="F:DNA binding"/>
    <property type="evidence" value="ECO:0007669"/>
    <property type="project" value="InterPro"/>
</dbReference>
<dbReference type="RefSeq" id="WP_088420295.1">
    <property type="nucleotide sequence ID" value="NZ_NJBA01000007.1"/>
</dbReference>